<geneLocation type="plasmid" evidence="1 2">
    <name>pOXA58_010030</name>
</geneLocation>
<reference evidence="1" key="1">
    <citation type="submission" date="2019-08" db="EMBL/GenBank/DDBJ databases">
        <title>The complete genome of Acinetobacter defluvii strain WCHAD010030.</title>
        <authorList>
            <person name="Hu Y."/>
            <person name="Qin J."/>
            <person name="Feng Y."/>
            <person name="Zong Z."/>
        </authorList>
    </citation>
    <scope>NUCLEOTIDE SEQUENCE</scope>
    <source>
        <strain evidence="1">WCHA30</strain>
        <plasmid evidence="1">pOXA58_010030</plasmid>
    </source>
</reference>
<dbReference type="OrthoDB" id="6676451at2"/>
<dbReference type="AlphaFoldDB" id="A0A2S2F8X6"/>
<evidence type="ECO:0000313" key="1">
    <source>
        <dbReference type="EMBL" id="AWL27413.1"/>
    </source>
</evidence>
<dbReference type="EMBL" id="CP029396">
    <property type="protein sequence ID" value="AWL27413.1"/>
    <property type="molecule type" value="Genomic_DNA"/>
</dbReference>
<evidence type="ECO:0000313" key="2">
    <source>
        <dbReference type="Proteomes" id="UP000245977"/>
    </source>
</evidence>
<protein>
    <submittedName>
        <fullName evidence="1">Uncharacterized protein</fullName>
    </submittedName>
</protein>
<dbReference type="RefSeq" id="WP_043041556.1">
    <property type="nucleotide sequence ID" value="NZ_CP029396.2"/>
</dbReference>
<keyword evidence="1" id="KW-0614">Plasmid</keyword>
<gene>
    <name evidence="1" type="ORF">DJ533_01745</name>
</gene>
<name>A0A2S2F8X6_9GAMM</name>
<accession>A0A2S2F8X6</accession>
<organism evidence="1 2">
    <name type="scientific">Acinetobacter defluvii</name>
    <dbReference type="NCBI Taxonomy" id="1871111"/>
    <lineage>
        <taxon>Bacteria</taxon>
        <taxon>Pseudomonadati</taxon>
        <taxon>Pseudomonadota</taxon>
        <taxon>Gammaproteobacteria</taxon>
        <taxon>Moraxellales</taxon>
        <taxon>Moraxellaceae</taxon>
        <taxon>Acinetobacter</taxon>
    </lineage>
</organism>
<dbReference type="KEGG" id="adv:DJ533_01745"/>
<sequence length="250" mass="29804">MRALNTILDIKFIHLLFTQFVEHHPRPLSVHFLKGTYIDELEGYKSKWLVRSIQRLIKNWVQLGMIEDLGRSTCRSSKYYRLSKYGELFLKIYRTNANVNFYDNPKFKTLKKDISYRYFTFTYFAVCQNKSFKLSDLQKLGDCLNYHIHGRSWQRNINLFIEAGIISCERQCPSESYNYHVIKASIHAFVKSEPIERIEFEKNLLNLGIVNNYEKYIDYNNLLFHVLFSKWINSPVDFGYFVDQNFYGAS</sequence>
<proteinExistence type="predicted"/>
<keyword evidence="2" id="KW-1185">Reference proteome</keyword>
<dbReference type="STRING" id="1871111.GCA_001704615_02977"/>
<dbReference type="Proteomes" id="UP000245977">
    <property type="component" value="Plasmid pOXA58_010030"/>
</dbReference>